<name>A0ABP1RWT8_9HEXA</name>
<feature type="domain" description="C2H2-type" evidence="2">
    <location>
        <begin position="485"/>
        <end position="508"/>
    </location>
</feature>
<gene>
    <name evidence="3" type="ORF">ODALV1_LOCUS27096</name>
</gene>
<dbReference type="EMBL" id="CAXLJM020000119">
    <property type="protein sequence ID" value="CAL8137816.1"/>
    <property type="molecule type" value="Genomic_DNA"/>
</dbReference>
<dbReference type="InterPro" id="IPR013087">
    <property type="entry name" value="Znf_C2H2_type"/>
</dbReference>
<evidence type="ECO:0000313" key="3">
    <source>
        <dbReference type="EMBL" id="CAL8137816.1"/>
    </source>
</evidence>
<evidence type="ECO:0000313" key="4">
    <source>
        <dbReference type="Proteomes" id="UP001642540"/>
    </source>
</evidence>
<proteinExistence type="predicted"/>
<organism evidence="3 4">
    <name type="scientific">Orchesella dallaii</name>
    <dbReference type="NCBI Taxonomy" id="48710"/>
    <lineage>
        <taxon>Eukaryota</taxon>
        <taxon>Metazoa</taxon>
        <taxon>Ecdysozoa</taxon>
        <taxon>Arthropoda</taxon>
        <taxon>Hexapoda</taxon>
        <taxon>Collembola</taxon>
        <taxon>Entomobryomorpha</taxon>
        <taxon>Entomobryoidea</taxon>
        <taxon>Orchesellidae</taxon>
        <taxon>Orchesellinae</taxon>
        <taxon>Orchesella</taxon>
    </lineage>
</organism>
<evidence type="ECO:0000259" key="2">
    <source>
        <dbReference type="SMART" id="SM00355"/>
    </source>
</evidence>
<feature type="compositionally biased region" description="Acidic residues" evidence="1">
    <location>
        <begin position="168"/>
        <end position="181"/>
    </location>
</feature>
<dbReference type="Gene3D" id="3.30.160.60">
    <property type="entry name" value="Classic Zinc Finger"/>
    <property type="match status" value="1"/>
</dbReference>
<dbReference type="SMART" id="SM00355">
    <property type="entry name" value="ZnF_C2H2"/>
    <property type="match status" value="2"/>
</dbReference>
<feature type="region of interest" description="Disordered" evidence="1">
    <location>
        <begin position="596"/>
        <end position="680"/>
    </location>
</feature>
<protein>
    <recommendedName>
        <fullName evidence="2">C2H2-type domain-containing protein</fullName>
    </recommendedName>
</protein>
<feature type="region of interest" description="Disordered" evidence="1">
    <location>
        <begin position="168"/>
        <end position="196"/>
    </location>
</feature>
<accession>A0ABP1RWT8</accession>
<evidence type="ECO:0000256" key="1">
    <source>
        <dbReference type="SAM" id="MobiDB-lite"/>
    </source>
</evidence>
<sequence>MAKFLNSFFRFHKIPYSKLHFDTILNVFVCCKKCIKEWQEFSELYHQWECFKLKLYQKTDKLASLIKASSLDDALVATFKKQFENSVEEESIGDCIQNFREAFLKVCKEMFSASVPKLVFAKLNLDGQSSNEIQNSVSCLEEKENAVQNEFDVGQEIIPNGMEEDLSMGKGEEEEISDNEQDLNSSGSSSNSEAFPEAHDLNSMLLPSSSSAKQSGIKNLKASTDVGNDSFDNVNAGRNISEAASATASQLTGSDLEEGENDLNNIETDLNMDNGEEDMEISDNEQDFSYSESLEALRAAYDENSMSLPGSPAPTQNLEAITDTFNELQDNENADWCCNETVNAIASLFHRTDLEGGEHFPVDMEEEATRHQPQGDCTNPKITDIDLTCYDEMKTSDNEEISDVYDEQVDNINAELDQRDNDPYFEMDLITGQEALFAVATVTDESHIFARQAPFKCPICPGATLKYRNCLVRHMKEVHKRILSYQCCWCDKKLHTVKGFGKHLYWRHGKSFESMDTLLCPQNLRYSCLDVRVEAEERPRQNLTASLSPYETKTDTSSPILLSILGENDEAGGSSSNENNYAHVENLSEEELQVESYVREEHDENLNGERVGQEEQSNNEENSIHVENSPQEELQLDSRTGENQDETLNGEGEEDGEQSSANSDTYNRRENGGSAIPCPGITQNQLREIMYRSLTLSLFGTGENTPSIESHRESHQLLRAHLHDHNYSQPYVNE</sequence>
<comment type="caution">
    <text evidence="3">The sequence shown here is derived from an EMBL/GenBank/DDBJ whole genome shotgun (WGS) entry which is preliminary data.</text>
</comment>
<dbReference type="Proteomes" id="UP001642540">
    <property type="component" value="Unassembled WGS sequence"/>
</dbReference>
<keyword evidence="4" id="KW-1185">Reference proteome</keyword>
<reference evidence="3 4" key="1">
    <citation type="submission" date="2024-08" db="EMBL/GenBank/DDBJ databases">
        <authorList>
            <person name="Cucini C."/>
            <person name="Frati F."/>
        </authorList>
    </citation>
    <scope>NUCLEOTIDE SEQUENCE [LARGE SCALE GENOMIC DNA]</scope>
</reference>
<feature type="domain" description="C2H2-type" evidence="2">
    <location>
        <begin position="455"/>
        <end position="479"/>
    </location>
</feature>
<feature type="compositionally biased region" description="Basic and acidic residues" evidence="1">
    <location>
        <begin position="597"/>
        <end position="613"/>
    </location>
</feature>